<dbReference type="Gene3D" id="3.40.50.2000">
    <property type="entry name" value="Glycogen Phosphorylase B"/>
    <property type="match status" value="2"/>
</dbReference>
<dbReference type="CDD" id="cd03801">
    <property type="entry name" value="GT4_PimA-like"/>
    <property type="match status" value="1"/>
</dbReference>
<dbReference type="Pfam" id="PF13692">
    <property type="entry name" value="Glyco_trans_1_4"/>
    <property type="match status" value="1"/>
</dbReference>
<proteinExistence type="predicted"/>
<comment type="caution">
    <text evidence="1">The sequence shown here is derived from an EMBL/GenBank/DDBJ whole genome shotgun (WGS) entry which is preliminary data.</text>
</comment>
<dbReference type="EMBL" id="PXYW01000002">
    <property type="protein sequence ID" value="PSR35383.1"/>
    <property type="molecule type" value="Genomic_DNA"/>
</dbReference>
<sequence length="335" mass="36642">MNVGLIIPADTPPTGGNSISARRVKEGLQSEGLHADTVLYQDHLPSFDVYHGWNANRVGVQLVRHGINPHRMVVTWTGTDLWQDWVADYRPIADALDDVACQVVFTDDARSRILDDKPGWADRIHVISPSVNEQVFAPAPAAIPLPHPLVLLAGGVRPVKRSAWAIDLVEATREATGIDIHMAVAGPVRHLGEWGIVKSKASGNPWVHLLGEVPKEEMPDWYNAVDVVINTSAVEGVSNALLEALSCGSLVLCSNIAGNRYLVENGANGLLFSDEGEFVHQLTEALKGGDSVKRMRLEARKRVLARHSLQLEIAAYRSLYDHCQFLVAEPKSCSR</sequence>
<dbReference type="SUPFAM" id="SSF53756">
    <property type="entry name" value="UDP-Glycosyltransferase/glycogen phosphorylase"/>
    <property type="match status" value="1"/>
</dbReference>
<evidence type="ECO:0000313" key="1">
    <source>
        <dbReference type="EMBL" id="PSR35383.1"/>
    </source>
</evidence>
<dbReference type="AlphaFoldDB" id="A0A2T2XLL9"/>
<dbReference type="InterPro" id="IPR052622">
    <property type="entry name" value="Glycosyltransferase_G1"/>
</dbReference>
<dbReference type="PANTHER" id="PTHR46660:SF2">
    <property type="entry name" value="GLYCOSYLTRANSFERASE 1 DOMAIN-CONTAINING PROTEIN 1"/>
    <property type="match status" value="1"/>
</dbReference>
<protein>
    <submittedName>
        <fullName evidence="1">Glycosyl transferase family 1</fullName>
    </submittedName>
</protein>
<accession>A0A2T2XLL9</accession>
<name>A0A2T2XLL9_9FIRM</name>
<dbReference type="PANTHER" id="PTHR46660">
    <property type="match status" value="1"/>
</dbReference>
<dbReference type="GO" id="GO:0016740">
    <property type="term" value="F:transferase activity"/>
    <property type="evidence" value="ECO:0007669"/>
    <property type="project" value="UniProtKB-KW"/>
</dbReference>
<gene>
    <name evidence="1" type="ORF">C7B46_01595</name>
</gene>
<reference evidence="1 2" key="1">
    <citation type="journal article" date="2014" name="BMC Genomics">
        <title>Comparison of environmental and isolate Sulfobacillus genomes reveals diverse carbon, sulfur, nitrogen, and hydrogen metabolisms.</title>
        <authorList>
            <person name="Justice N.B."/>
            <person name="Norman A."/>
            <person name="Brown C.T."/>
            <person name="Singh A."/>
            <person name="Thomas B.C."/>
            <person name="Banfield J.F."/>
        </authorList>
    </citation>
    <scope>NUCLEOTIDE SEQUENCE [LARGE SCALE GENOMIC DNA]</scope>
    <source>
        <strain evidence="1">AMDSBA4</strain>
    </source>
</reference>
<keyword evidence="1" id="KW-0808">Transferase</keyword>
<evidence type="ECO:0000313" key="2">
    <source>
        <dbReference type="Proteomes" id="UP000242972"/>
    </source>
</evidence>
<dbReference type="Proteomes" id="UP000242972">
    <property type="component" value="Unassembled WGS sequence"/>
</dbReference>
<organism evidence="1 2">
    <name type="scientific">Sulfobacillus benefaciens</name>
    <dbReference type="NCBI Taxonomy" id="453960"/>
    <lineage>
        <taxon>Bacteria</taxon>
        <taxon>Bacillati</taxon>
        <taxon>Bacillota</taxon>
        <taxon>Clostridia</taxon>
        <taxon>Eubacteriales</taxon>
        <taxon>Clostridiales Family XVII. Incertae Sedis</taxon>
        <taxon>Sulfobacillus</taxon>
    </lineage>
</organism>